<accession>A0A0A8XV94</accession>
<reference evidence="1" key="2">
    <citation type="journal article" date="2015" name="Data Brief">
        <title>Shoot transcriptome of the giant reed, Arundo donax.</title>
        <authorList>
            <person name="Barrero R.A."/>
            <person name="Guerrero F.D."/>
            <person name="Moolhuijzen P."/>
            <person name="Goolsby J.A."/>
            <person name="Tidwell J."/>
            <person name="Bellgard S.E."/>
            <person name="Bellgard M.I."/>
        </authorList>
    </citation>
    <scope>NUCLEOTIDE SEQUENCE</scope>
    <source>
        <tissue evidence="1">Shoot tissue taken approximately 20 cm above the soil surface</tissue>
    </source>
</reference>
<protein>
    <submittedName>
        <fullName evidence="1">Uncharacterized protein</fullName>
    </submittedName>
</protein>
<evidence type="ECO:0000313" key="1">
    <source>
        <dbReference type="EMBL" id="JAD16658.1"/>
    </source>
</evidence>
<reference evidence="1" key="1">
    <citation type="submission" date="2014-09" db="EMBL/GenBank/DDBJ databases">
        <authorList>
            <person name="Magalhaes I.L.F."/>
            <person name="Oliveira U."/>
            <person name="Santos F.R."/>
            <person name="Vidigal T.H.D.A."/>
            <person name="Brescovit A.D."/>
            <person name="Santos A.J."/>
        </authorList>
    </citation>
    <scope>NUCLEOTIDE SEQUENCE</scope>
    <source>
        <tissue evidence="1">Shoot tissue taken approximately 20 cm above the soil surface</tissue>
    </source>
</reference>
<proteinExistence type="predicted"/>
<organism evidence="1">
    <name type="scientific">Arundo donax</name>
    <name type="common">Giant reed</name>
    <name type="synonym">Donax arundinaceus</name>
    <dbReference type="NCBI Taxonomy" id="35708"/>
    <lineage>
        <taxon>Eukaryota</taxon>
        <taxon>Viridiplantae</taxon>
        <taxon>Streptophyta</taxon>
        <taxon>Embryophyta</taxon>
        <taxon>Tracheophyta</taxon>
        <taxon>Spermatophyta</taxon>
        <taxon>Magnoliopsida</taxon>
        <taxon>Liliopsida</taxon>
        <taxon>Poales</taxon>
        <taxon>Poaceae</taxon>
        <taxon>PACMAD clade</taxon>
        <taxon>Arundinoideae</taxon>
        <taxon>Arundineae</taxon>
        <taxon>Arundo</taxon>
    </lineage>
</organism>
<name>A0A0A8XV94_ARUDO</name>
<dbReference type="EMBL" id="GBRH01281237">
    <property type="protein sequence ID" value="JAD16658.1"/>
    <property type="molecule type" value="Transcribed_RNA"/>
</dbReference>
<sequence length="23" mass="2800">MKFDQCRNNQMEKNSYTDYLSAL</sequence>
<dbReference type="AlphaFoldDB" id="A0A0A8XV94"/>